<dbReference type="InterPro" id="IPR015424">
    <property type="entry name" value="PyrdxlP-dep_Trfase"/>
</dbReference>
<dbReference type="AlphaFoldDB" id="A0AAN6GB18"/>
<feature type="modified residue" description="N6-(pyridoxal phosphate)lysine" evidence="3">
    <location>
        <position position="221"/>
    </location>
</feature>
<organism evidence="5 6">
    <name type="scientific">Tilletia horrida</name>
    <dbReference type="NCBI Taxonomy" id="155126"/>
    <lineage>
        <taxon>Eukaryota</taxon>
        <taxon>Fungi</taxon>
        <taxon>Dikarya</taxon>
        <taxon>Basidiomycota</taxon>
        <taxon>Ustilaginomycotina</taxon>
        <taxon>Exobasidiomycetes</taxon>
        <taxon>Tilletiales</taxon>
        <taxon>Tilletiaceae</taxon>
        <taxon>Tilletia</taxon>
    </lineage>
</organism>
<dbReference type="Pfam" id="PF01053">
    <property type="entry name" value="Cys_Met_Meta_PP"/>
    <property type="match status" value="1"/>
</dbReference>
<evidence type="ECO:0000313" key="6">
    <source>
        <dbReference type="Proteomes" id="UP001176521"/>
    </source>
</evidence>
<dbReference type="PANTHER" id="PTHR11808:SF35">
    <property type="entry name" value="CYSTATHIONINE GAMMA-SYNTHASE (AFU_ORTHOLOGUE AFUA_7G01590)"/>
    <property type="match status" value="1"/>
</dbReference>
<evidence type="ECO:0000256" key="2">
    <source>
        <dbReference type="ARBA" id="ARBA00022898"/>
    </source>
</evidence>
<dbReference type="PIRSF" id="PIRSF001434">
    <property type="entry name" value="CGS"/>
    <property type="match status" value="1"/>
</dbReference>
<dbReference type="InterPro" id="IPR000277">
    <property type="entry name" value="Cys/Met-Metab_PyrdxlP-dep_enz"/>
</dbReference>
<name>A0AAN6GB18_9BASI</name>
<evidence type="ECO:0000256" key="1">
    <source>
        <dbReference type="ARBA" id="ARBA00001933"/>
    </source>
</evidence>
<dbReference type="SUPFAM" id="SSF53383">
    <property type="entry name" value="PLP-dependent transferases"/>
    <property type="match status" value="1"/>
</dbReference>
<dbReference type="Proteomes" id="UP001176521">
    <property type="component" value="Unassembled WGS sequence"/>
</dbReference>
<dbReference type="Gene3D" id="3.90.1150.10">
    <property type="entry name" value="Aspartate Aminotransferase, domain 1"/>
    <property type="match status" value="1"/>
</dbReference>
<comment type="cofactor">
    <cofactor evidence="1 4">
        <name>pyridoxal 5'-phosphate</name>
        <dbReference type="ChEBI" id="CHEBI:597326"/>
    </cofactor>
</comment>
<dbReference type="GO" id="GO:0019346">
    <property type="term" value="P:transsulfuration"/>
    <property type="evidence" value="ECO:0007669"/>
    <property type="project" value="InterPro"/>
</dbReference>
<dbReference type="GO" id="GO:0030170">
    <property type="term" value="F:pyridoxal phosphate binding"/>
    <property type="evidence" value="ECO:0007669"/>
    <property type="project" value="InterPro"/>
</dbReference>
<dbReference type="InterPro" id="IPR015421">
    <property type="entry name" value="PyrdxlP-dep_Trfase_major"/>
</dbReference>
<gene>
    <name evidence="5" type="ORF">OC842_003517</name>
</gene>
<evidence type="ECO:0008006" key="7">
    <source>
        <dbReference type="Google" id="ProtNLM"/>
    </source>
</evidence>
<keyword evidence="6" id="KW-1185">Reference proteome</keyword>
<reference evidence="5" key="1">
    <citation type="journal article" date="2023" name="PhytoFront">
        <title>Draft Genome Resources of Seven Strains of Tilletia horrida, Causal Agent of Kernel Smut of Rice.</title>
        <authorList>
            <person name="Khanal S."/>
            <person name="Antony Babu S."/>
            <person name="Zhou X.G."/>
        </authorList>
    </citation>
    <scope>NUCLEOTIDE SEQUENCE</scope>
    <source>
        <strain evidence="5">TX3</strain>
    </source>
</reference>
<dbReference type="Gene3D" id="3.40.640.10">
    <property type="entry name" value="Type I PLP-dependent aspartate aminotransferase-like (Major domain)"/>
    <property type="match status" value="1"/>
</dbReference>
<dbReference type="EMBL" id="JAPDMQ010000177">
    <property type="protein sequence ID" value="KAK0531733.1"/>
    <property type="molecule type" value="Genomic_DNA"/>
</dbReference>
<evidence type="ECO:0000256" key="3">
    <source>
        <dbReference type="PIRSR" id="PIRSR001434-2"/>
    </source>
</evidence>
<dbReference type="InterPro" id="IPR015422">
    <property type="entry name" value="PyrdxlP-dep_Trfase_small"/>
</dbReference>
<protein>
    <recommendedName>
        <fullName evidence="7">Cystathionine gamma-synthase</fullName>
    </recommendedName>
</protein>
<evidence type="ECO:0000256" key="4">
    <source>
        <dbReference type="RuleBase" id="RU362118"/>
    </source>
</evidence>
<dbReference type="InterPro" id="IPR054542">
    <property type="entry name" value="Cys_met_metab_PP"/>
</dbReference>
<dbReference type="PROSITE" id="PS00868">
    <property type="entry name" value="CYS_MET_METAB_PP"/>
    <property type="match status" value="1"/>
</dbReference>
<dbReference type="GO" id="GO:0005737">
    <property type="term" value="C:cytoplasm"/>
    <property type="evidence" value="ECO:0007669"/>
    <property type="project" value="TreeGrafter"/>
</dbReference>
<keyword evidence="2 3" id="KW-0663">Pyridoxal phosphate</keyword>
<proteinExistence type="inferred from homology"/>
<dbReference type="PANTHER" id="PTHR11808">
    <property type="entry name" value="TRANS-SULFURATION ENZYME FAMILY MEMBER"/>
    <property type="match status" value="1"/>
</dbReference>
<comment type="caution">
    <text evidence="5">The sequence shown here is derived from an EMBL/GenBank/DDBJ whole genome shotgun (WGS) entry which is preliminary data.</text>
</comment>
<sequence>MSDLSDLATLLIHSDDVDVGRDPYHAVAPRIELSTTFRAPHPDSELGVAMATGQLQANYDLKAPPLDIYSRYTTDTRGRSEKVLSQILDGHAVTYGSGMAAVYAALMHYSPKVIAIRKGYHGVHEAIRVYKRAKSDLTIIDLDEEYPKLEPSKDEVQPTNGLLVWVETPLNPTGEARDLKLYADKAHQASGVIVVDATFAPPPLQNPFKQGADMVMHSATKYFGGHSDLLVGVLAVKERKEYDRLHIDRCFLGSTPGNLEAYLLLRSLRTLDLRVSRQADTASKLVQWLNSLTPTFQGEVDAEDTKLGIAAGKVVNRVWHGSLQPRVDPDPLPTARLEEGKGFDPKEQMPGGFSPTFAIRMAKEKYASHLPHITKFFIPATSLGGVESLMEWRRNSDPREEDRCLIRFSIGLESFEDLRRSLRKAMVSLLADK</sequence>
<accession>A0AAN6GB18</accession>
<comment type="similarity">
    <text evidence="4">Belongs to the trans-sulfuration enzymes family.</text>
</comment>
<dbReference type="GO" id="GO:0016846">
    <property type="term" value="F:carbon-sulfur lyase activity"/>
    <property type="evidence" value="ECO:0007669"/>
    <property type="project" value="TreeGrafter"/>
</dbReference>
<evidence type="ECO:0000313" key="5">
    <source>
        <dbReference type="EMBL" id="KAK0531733.1"/>
    </source>
</evidence>